<evidence type="ECO:0000256" key="1">
    <source>
        <dbReference type="PROSITE-ProRule" id="PRU00339"/>
    </source>
</evidence>
<feature type="compositionally biased region" description="Polar residues" evidence="2">
    <location>
        <begin position="163"/>
        <end position="183"/>
    </location>
</feature>
<feature type="repeat" description="TPR" evidence="1">
    <location>
        <begin position="73"/>
        <end position="106"/>
    </location>
</feature>
<feature type="compositionally biased region" description="Basic and acidic residues" evidence="2">
    <location>
        <begin position="151"/>
        <end position="162"/>
    </location>
</feature>
<reference evidence="3" key="1">
    <citation type="submission" date="2021-02" db="EMBL/GenBank/DDBJ databases">
        <title>Genome-Resolved Metagenomics of a Microbial Community Performing Photosynthetic Biological Nutrient Removal.</title>
        <authorList>
            <person name="Mcdaniel E.A."/>
        </authorList>
    </citation>
    <scope>NUCLEOTIDE SEQUENCE</scope>
    <source>
        <strain evidence="3">UWPOB_OBS1</strain>
    </source>
</reference>
<keyword evidence="1" id="KW-0802">TPR repeat</keyword>
<dbReference type="Gene3D" id="1.25.40.10">
    <property type="entry name" value="Tetratricopeptide repeat domain"/>
    <property type="match status" value="1"/>
</dbReference>
<protein>
    <submittedName>
        <fullName evidence="3">Tetratricopeptide repeat protein</fullName>
    </submittedName>
</protein>
<evidence type="ECO:0000313" key="4">
    <source>
        <dbReference type="Proteomes" id="UP000664277"/>
    </source>
</evidence>
<sequence>MKTKLSKFTPCWRRTIVPAAVLSGLLSLLWLAPLPALALSPDLRDGIAAYNKGDYKEAVSHLSAALSQDFNNAVLHYYLANSFVNLGQKDSAIREFRIAYALEPEKEAGKLSKLALKYLGAESGEAAPEKKAPTPPPKTAEELKREAAMQKLKEQLSRDSELNQKLANQSAESTSRHGNASVDAQRQAILEGLRYYRRGRLQQLPMPQDAARQLELLKSLWEGQASAQYQQAEQRRLELEKTAQNLNELMQDKRKSGHKLVPESSNLYIRTYKSHKEEGKASDKASDKASEKASDKASDKASEKASDKANDKSK</sequence>
<dbReference type="AlphaFoldDB" id="A0A8J7PFR9"/>
<dbReference type="SUPFAM" id="SSF48452">
    <property type="entry name" value="TPR-like"/>
    <property type="match status" value="1"/>
</dbReference>
<evidence type="ECO:0000313" key="3">
    <source>
        <dbReference type="EMBL" id="MBN8660653.1"/>
    </source>
</evidence>
<gene>
    <name evidence="3" type="ORF">J0M35_09840</name>
</gene>
<dbReference type="Proteomes" id="UP000664277">
    <property type="component" value="Unassembled WGS sequence"/>
</dbReference>
<dbReference type="InterPro" id="IPR019734">
    <property type="entry name" value="TPR_rpt"/>
</dbReference>
<organism evidence="3 4">
    <name type="scientific">Candidatus Obscuribacter phosphatis</name>
    <dbReference type="NCBI Taxonomy" id="1906157"/>
    <lineage>
        <taxon>Bacteria</taxon>
        <taxon>Bacillati</taxon>
        <taxon>Candidatus Melainabacteria</taxon>
        <taxon>Candidatus Obscuribacterales</taxon>
        <taxon>Candidatus Obscuribacteraceae</taxon>
        <taxon>Candidatus Obscuribacter</taxon>
    </lineage>
</organism>
<dbReference type="EMBL" id="JAFLCK010000012">
    <property type="protein sequence ID" value="MBN8660653.1"/>
    <property type="molecule type" value="Genomic_DNA"/>
</dbReference>
<dbReference type="InterPro" id="IPR011990">
    <property type="entry name" value="TPR-like_helical_dom_sf"/>
</dbReference>
<name>A0A8J7PFR9_9BACT</name>
<comment type="caution">
    <text evidence="3">The sequence shown here is derived from an EMBL/GenBank/DDBJ whole genome shotgun (WGS) entry which is preliminary data.</text>
</comment>
<accession>A0A8J7PFR9</accession>
<evidence type="ECO:0000256" key="2">
    <source>
        <dbReference type="SAM" id="MobiDB-lite"/>
    </source>
</evidence>
<dbReference type="PROSITE" id="PS50005">
    <property type="entry name" value="TPR"/>
    <property type="match status" value="1"/>
</dbReference>
<feature type="region of interest" description="Disordered" evidence="2">
    <location>
        <begin position="151"/>
        <end position="183"/>
    </location>
</feature>
<dbReference type="Pfam" id="PF14559">
    <property type="entry name" value="TPR_19"/>
    <property type="match status" value="1"/>
</dbReference>
<feature type="compositionally biased region" description="Basic and acidic residues" evidence="2">
    <location>
        <begin position="274"/>
        <end position="314"/>
    </location>
</feature>
<proteinExistence type="predicted"/>
<feature type="region of interest" description="Disordered" evidence="2">
    <location>
        <begin position="250"/>
        <end position="314"/>
    </location>
</feature>